<reference evidence="4" key="1">
    <citation type="submission" date="2016-10" db="EMBL/GenBank/DDBJ databases">
        <authorList>
            <person name="Varghese N."/>
            <person name="Submissions S."/>
        </authorList>
    </citation>
    <scope>NUCLEOTIDE SEQUENCE [LARGE SCALE GENOMIC DNA]</scope>
    <source>
        <strain evidence="4">CGMCC 1.10658</strain>
    </source>
</reference>
<dbReference type="InterPro" id="IPR025411">
    <property type="entry name" value="DUF4136"/>
</dbReference>
<keyword evidence="4" id="KW-1185">Reference proteome</keyword>
<gene>
    <name evidence="3" type="ORF">SAMN05216212_1418</name>
</gene>
<feature type="chain" id="PRO_5011690000" description="DUF4136 domain-containing protein" evidence="1">
    <location>
        <begin position="24"/>
        <end position="179"/>
    </location>
</feature>
<evidence type="ECO:0000313" key="3">
    <source>
        <dbReference type="EMBL" id="SDJ99711.1"/>
    </source>
</evidence>
<evidence type="ECO:0000259" key="2">
    <source>
        <dbReference type="Pfam" id="PF13590"/>
    </source>
</evidence>
<dbReference type="OrthoDB" id="329837at2"/>
<evidence type="ECO:0000256" key="1">
    <source>
        <dbReference type="SAM" id="SignalP"/>
    </source>
</evidence>
<dbReference type="Gene3D" id="3.30.160.670">
    <property type="match status" value="1"/>
</dbReference>
<sequence length="179" mass="20450">MARFRAPVLALFLFLLLGGCATAPPVALDYDPQADFSGLRTYHLLDPLATGPVSPLELKRARQAVEGILSNRYRSVEHPEDADFLVQVQMQSVEKVAVYEDRFGLYGGYRYWGFGWRAPVEVREYRQDILVVDVLSPENSPLWRASMPSRAGRYRDPAQRHQRLREEAALLLNRFPPAY</sequence>
<dbReference type="AlphaFoldDB" id="A0A1G8YAC3"/>
<dbReference type="Proteomes" id="UP000199305">
    <property type="component" value="Unassembled WGS sequence"/>
</dbReference>
<dbReference type="EMBL" id="FNFH01000002">
    <property type="protein sequence ID" value="SDJ99711.1"/>
    <property type="molecule type" value="Genomic_DNA"/>
</dbReference>
<organism evidence="3 4">
    <name type="scientific">Microbulbifer yueqingensis</name>
    <dbReference type="NCBI Taxonomy" id="658219"/>
    <lineage>
        <taxon>Bacteria</taxon>
        <taxon>Pseudomonadati</taxon>
        <taxon>Pseudomonadota</taxon>
        <taxon>Gammaproteobacteria</taxon>
        <taxon>Cellvibrionales</taxon>
        <taxon>Microbulbiferaceae</taxon>
        <taxon>Microbulbifer</taxon>
    </lineage>
</organism>
<protein>
    <recommendedName>
        <fullName evidence="2">DUF4136 domain-containing protein</fullName>
    </recommendedName>
</protein>
<feature type="domain" description="DUF4136" evidence="2">
    <location>
        <begin position="27"/>
        <end position="177"/>
    </location>
</feature>
<evidence type="ECO:0000313" key="4">
    <source>
        <dbReference type="Proteomes" id="UP000199305"/>
    </source>
</evidence>
<dbReference type="RefSeq" id="WP_091510657.1">
    <property type="nucleotide sequence ID" value="NZ_FNFH01000002.1"/>
</dbReference>
<name>A0A1G8YAC3_9GAMM</name>
<keyword evidence="1" id="KW-0732">Signal</keyword>
<dbReference type="STRING" id="658219.SAMN05216212_1418"/>
<dbReference type="Pfam" id="PF13590">
    <property type="entry name" value="DUF4136"/>
    <property type="match status" value="1"/>
</dbReference>
<feature type="signal peptide" evidence="1">
    <location>
        <begin position="1"/>
        <end position="23"/>
    </location>
</feature>
<proteinExistence type="predicted"/>
<dbReference type="PROSITE" id="PS51257">
    <property type="entry name" value="PROKAR_LIPOPROTEIN"/>
    <property type="match status" value="1"/>
</dbReference>
<accession>A0A1G8YAC3</accession>